<reference evidence="2" key="1">
    <citation type="journal article" date="2024" name="Proc. Natl. Acad. Sci. U.S.A.">
        <title>Extraordinary preservation of gene collinearity over three hundred million years revealed in homosporous lycophytes.</title>
        <authorList>
            <person name="Li C."/>
            <person name="Wickell D."/>
            <person name="Kuo L.Y."/>
            <person name="Chen X."/>
            <person name="Nie B."/>
            <person name="Liao X."/>
            <person name="Peng D."/>
            <person name="Ji J."/>
            <person name="Jenkins J."/>
            <person name="Williams M."/>
            <person name="Shu S."/>
            <person name="Plott C."/>
            <person name="Barry K."/>
            <person name="Rajasekar S."/>
            <person name="Grimwood J."/>
            <person name="Han X."/>
            <person name="Sun S."/>
            <person name="Hou Z."/>
            <person name="He W."/>
            <person name="Dai G."/>
            <person name="Sun C."/>
            <person name="Schmutz J."/>
            <person name="Leebens-Mack J.H."/>
            <person name="Li F.W."/>
            <person name="Wang L."/>
        </authorList>
    </citation>
    <scope>NUCLEOTIDE SEQUENCE [LARGE SCALE GENOMIC DNA]</scope>
    <source>
        <strain evidence="2">cv. PW_Plant_1</strain>
    </source>
</reference>
<dbReference type="EMBL" id="CM055095">
    <property type="protein sequence ID" value="KAJ7557781.1"/>
    <property type="molecule type" value="Genomic_DNA"/>
</dbReference>
<protein>
    <submittedName>
        <fullName evidence="1">Uncharacterized protein</fullName>
    </submittedName>
</protein>
<dbReference type="Proteomes" id="UP001162992">
    <property type="component" value="Chromosome 4"/>
</dbReference>
<name>A0ACC2DU87_DIPCM</name>
<accession>A0ACC2DU87</accession>
<keyword evidence="2" id="KW-1185">Reference proteome</keyword>
<comment type="caution">
    <text evidence="1">The sequence shown here is derived from an EMBL/GenBank/DDBJ whole genome shotgun (WGS) entry which is preliminary data.</text>
</comment>
<gene>
    <name evidence="1" type="ORF">O6H91_04G009700</name>
</gene>
<proteinExistence type="predicted"/>
<sequence>MQSQEEIAELAGIESHAVFRSVPVYVFNLPKDRVLLLDRLHQAIAFTDMVIAVHTMGSHMISDFNCNGRPVLTRARDVERPIVGALLQTVWGVSPTHLSWSVQQNTSLVDYTWSVGQTPFGPFSHLLSLSFVQKDAAPRNVLYSMMNPSIWTVLDILNAIQDQGGEKKLLGQKEHIEFTQRWNLYTFKLNKAVASITHFDFNSALYFVKSAEHDLIALQNLVFNAISLSQASIVCFTDPPFRWHWILASLSLTCIAIYIWIKREHLLVNKKKKF</sequence>
<organism evidence="1 2">
    <name type="scientific">Diphasiastrum complanatum</name>
    <name type="common">Issler's clubmoss</name>
    <name type="synonym">Lycopodium complanatum</name>
    <dbReference type="NCBI Taxonomy" id="34168"/>
    <lineage>
        <taxon>Eukaryota</taxon>
        <taxon>Viridiplantae</taxon>
        <taxon>Streptophyta</taxon>
        <taxon>Embryophyta</taxon>
        <taxon>Tracheophyta</taxon>
        <taxon>Lycopodiopsida</taxon>
        <taxon>Lycopodiales</taxon>
        <taxon>Lycopodiaceae</taxon>
        <taxon>Lycopodioideae</taxon>
        <taxon>Diphasiastrum</taxon>
    </lineage>
</organism>
<evidence type="ECO:0000313" key="1">
    <source>
        <dbReference type="EMBL" id="KAJ7557781.1"/>
    </source>
</evidence>
<evidence type="ECO:0000313" key="2">
    <source>
        <dbReference type="Proteomes" id="UP001162992"/>
    </source>
</evidence>